<dbReference type="Pfam" id="PF00122">
    <property type="entry name" value="E1-E2_ATPase"/>
    <property type="match status" value="1"/>
</dbReference>
<dbReference type="InterPro" id="IPR001757">
    <property type="entry name" value="P_typ_ATPase"/>
</dbReference>
<dbReference type="Gene3D" id="3.40.1110.10">
    <property type="entry name" value="Calcium-transporting ATPase, cytoplasmic domain N"/>
    <property type="match status" value="1"/>
</dbReference>
<dbReference type="NCBIfam" id="TIGR01494">
    <property type="entry name" value="ATPase_P-type"/>
    <property type="match status" value="1"/>
</dbReference>
<keyword evidence="2 7" id="KW-0812">Transmembrane</keyword>
<dbReference type="SUPFAM" id="SSF81653">
    <property type="entry name" value="Calcium ATPase, transduction domain A"/>
    <property type="match status" value="1"/>
</dbReference>
<dbReference type="AlphaFoldDB" id="A0AAX4J925"/>
<evidence type="ECO:0000256" key="6">
    <source>
        <dbReference type="ARBA" id="ARBA00023136"/>
    </source>
</evidence>
<dbReference type="InterPro" id="IPR059000">
    <property type="entry name" value="ATPase_P-type_domA"/>
</dbReference>
<gene>
    <name evidence="9" type="ORF">VNE69_02016</name>
</gene>
<dbReference type="SUPFAM" id="SSF56784">
    <property type="entry name" value="HAD-like"/>
    <property type="match status" value="1"/>
</dbReference>
<evidence type="ECO:0000256" key="4">
    <source>
        <dbReference type="ARBA" id="ARBA00022967"/>
    </source>
</evidence>
<dbReference type="PANTHER" id="PTHR43520:SF8">
    <property type="entry name" value="P-TYPE CU(+) TRANSPORTER"/>
    <property type="match status" value="1"/>
</dbReference>
<evidence type="ECO:0000313" key="9">
    <source>
        <dbReference type="EMBL" id="WUR02489.1"/>
    </source>
</evidence>
<dbReference type="GO" id="GO:0016887">
    <property type="term" value="F:ATP hydrolysis activity"/>
    <property type="evidence" value="ECO:0007669"/>
    <property type="project" value="InterPro"/>
</dbReference>
<dbReference type="Gene3D" id="3.40.50.1000">
    <property type="entry name" value="HAD superfamily/HAD-like"/>
    <property type="match status" value="1"/>
</dbReference>
<evidence type="ECO:0000256" key="2">
    <source>
        <dbReference type="ARBA" id="ARBA00022692"/>
    </source>
</evidence>
<evidence type="ECO:0000256" key="7">
    <source>
        <dbReference type="SAM" id="Phobius"/>
    </source>
</evidence>
<dbReference type="GO" id="GO:0055070">
    <property type="term" value="P:copper ion homeostasis"/>
    <property type="evidence" value="ECO:0007669"/>
    <property type="project" value="TreeGrafter"/>
</dbReference>
<dbReference type="GO" id="GO:0016020">
    <property type="term" value="C:membrane"/>
    <property type="evidence" value="ECO:0007669"/>
    <property type="project" value="InterPro"/>
</dbReference>
<evidence type="ECO:0000256" key="5">
    <source>
        <dbReference type="ARBA" id="ARBA00022989"/>
    </source>
</evidence>
<dbReference type="GO" id="GO:0005507">
    <property type="term" value="F:copper ion binding"/>
    <property type="evidence" value="ECO:0007669"/>
    <property type="project" value="TreeGrafter"/>
</dbReference>
<proteinExistence type="predicted"/>
<keyword evidence="10" id="KW-1185">Reference proteome</keyword>
<keyword evidence="5 7" id="KW-1133">Transmembrane helix</keyword>
<feature type="transmembrane region" description="Helical" evidence="7">
    <location>
        <begin position="111"/>
        <end position="127"/>
    </location>
</feature>
<dbReference type="KEGG" id="vnx:VNE69_02016"/>
<dbReference type="GO" id="GO:0012505">
    <property type="term" value="C:endomembrane system"/>
    <property type="evidence" value="ECO:0007669"/>
    <property type="project" value="UniProtKB-SubCell"/>
</dbReference>
<accession>A0AAX4J925</accession>
<evidence type="ECO:0000256" key="3">
    <source>
        <dbReference type="ARBA" id="ARBA00022723"/>
    </source>
</evidence>
<evidence type="ECO:0000259" key="8">
    <source>
        <dbReference type="Pfam" id="PF00122"/>
    </source>
</evidence>
<dbReference type="PANTHER" id="PTHR43520">
    <property type="entry name" value="ATP7, ISOFORM B"/>
    <property type="match status" value="1"/>
</dbReference>
<dbReference type="InterPro" id="IPR023299">
    <property type="entry name" value="ATPase_P-typ_cyto_dom_N"/>
</dbReference>
<organism evidence="9 10">
    <name type="scientific">Vairimorpha necatrix</name>
    <dbReference type="NCBI Taxonomy" id="6039"/>
    <lineage>
        <taxon>Eukaryota</taxon>
        <taxon>Fungi</taxon>
        <taxon>Fungi incertae sedis</taxon>
        <taxon>Microsporidia</taxon>
        <taxon>Nosematidae</taxon>
        <taxon>Vairimorpha</taxon>
    </lineage>
</organism>
<protein>
    <submittedName>
        <fullName evidence="9">Cation-transporting P-type ATPase</fullName>
    </submittedName>
</protein>
<dbReference type="EMBL" id="CP142727">
    <property type="protein sequence ID" value="WUR02489.1"/>
    <property type="molecule type" value="Genomic_DNA"/>
</dbReference>
<feature type="transmembrane region" description="Helical" evidence="7">
    <location>
        <begin position="67"/>
        <end position="82"/>
    </location>
</feature>
<dbReference type="Proteomes" id="UP001334084">
    <property type="component" value="Chromosome 2"/>
</dbReference>
<sequence length="682" mass="80484">MKTKIIKITNLSCILCINKLNTVLSTIPNISFYKVNIFTKEILIKYKRRLPDIIKELNNNGFETKKFDFLPYFISSILIIIYKISKEFLYIRLFIILCIQFVSFKQTNLKIYRYFSIFSFLMYFIRFNDKNLDNSCDILMYVLLNNLITEKLNLLGRLNLFKILDNFKFRKIISNFDINQDNLKFRNIKKKKDDENFIYYEYVDTVKPKEKILYKKNDKIQITGIILQGTCKIDNSSNTGEDKLKFLKQGDILHEEMLVKEGQIIVQVTKINLFDMKTEKVTRSKYNEFIVLVNILSIIYSLIYCDNLPEVLEFNLKMNMKICPCIFIISDIILKLRINKDMKARNIRVNDFDISKDIKNVFIDKTGTLTRTSKVVNYKLDRELRDVVYELEEEFDNSYSRGILEILKNETQSKTDKDNNNYNIQDTILDQDNIKDTIYDPSDNIQDTILDQVNIVDYIVDQDKHNLIDKEYLSSYGLRCKYKNNEIRIGKYEFCNYLNLKSRKYDRNTIYVSKNGLICGFFMMEDFIKKNTKNVLRILQSKYRVILLSGDTKRNVEEFCSKMNIKEYFYNLTSSDKADIISRFKGGSCMIGDGLNDLQAFSVSSVSIGLRDTLNTSINIQDIKDIVYCLEIIKRVNRRKVINYWISGIYNLGIIFMNIGFLESTLVMYIPNLLIIINTFYL</sequence>
<dbReference type="InterPro" id="IPR008250">
    <property type="entry name" value="ATPase_P-typ_transduc_dom_A_sf"/>
</dbReference>
<dbReference type="SUPFAM" id="SSF55008">
    <property type="entry name" value="HMA, heavy metal-associated domain"/>
    <property type="match status" value="1"/>
</dbReference>
<dbReference type="Pfam" id="PF00702">
    <property type="entry name" value="Hydrolase"/>
    <property type="match status" value="1"/>
</dbReference>
<keyword evidence="3" id="KW-0479">Metal-binding</keyword>
<feature type="transmembrane region" description="Helical" evidence="7">
    <location>
        <begin position="318"/>
        <end position="338"/>
    </location>
</feature>
<reference evidence="9" key="1">
    <citation type="journal article" date="2024" name="BMC Genomics">
        <title>Functional annotation of a divergent genome using sequence and structure-based similarity.</title>
        <authorList>
            <person name="Svedberg D."/>
            <person name="Winiger R.R."/>
            <person name="Berg A."/>
            <person name="Sharma H."/>
            <person name="Tellgren-Roth C."/>
            <person name="Debrunner-Vossbrinck B.A."/>
            <person name="Vossbrinck C.R."/>
            <person name="Barandun J."/>
        </authorList>
    </citation>
    <scope>NUCLEOTIDE SEQUENCE</scope>
    <source>
        <strain evidence="9">Illinois isolate</strain>
    </source>
</reference>
<dbReference type="PRINTS" id="PR00119">
    <property type="entry name" value="CATATPASE"/>
</dbReference>
<feature type="domain" description="P-type ATPase A" evidence="8">
    <location>
        <begin position="203"/>
        <end position="271"/>
    </location>
</feature>
<feature type="transmembrane region" description="Helical" evidence="7">
    <location>
        <begin position="286"/>
        <end position="303"/>
    </location>
</feature>
<dbReference type="InterPro" id="IPR036412">
    <property type="entry name" value="HAD-like_sf"/>
</dbReference>
<keyword evidence="6 7" id="KW-0472">Membrane</keyword>
<keyword evidence="4" id="KW-1278">Translocase</keyword>
<dbReference type="GeneID" id="90540306"/>
<feature type="transmembrane region" description="Helical" evidence="7">
    <location>
        <begin position="641"/>
        <end position="659"/>
    </location>
</feature>
<dbReference type="Gene3D" id="2.70.150.10">
    <property type="entry name" value="Calcium-transporting ATPase, cytoplasmic transduction domain A"/>
    <property type="match status" value="1"/>
</dbReference>
<comment type="subcellular location">
    <subcellularLocation>
        <location evidence="1">Endomembrane system</location>
        <topology evidence="1">Multi-pass membrane protein</topology>
    </subcellularLocation>
</comment>
<dbReference type="GO" id="GO:0043682">
    <property type="term" value="F:P-type divalent copper transporter activity"/>
    <property type="evidence" value="ECO:0007669"/>
    <property type="project" value="TreeGrafter"/>
</dbReference>
<dbReference type="InterPro" id="IPR023214">
    <property type="entry name" value="HAD_sf"/>
</dbReference>
<evidence type="ECO:0000256" key="1">
    <source>
        <dbReference type="ARBA" id="ARBA00004127"/>
    </source>
</evidence>
<dbReference type="RefSeq" id="XP_065328634.1">
    <property type="nucleotide sequence ID" value="XM_065472562.1"/>
</dbReference>
<dbReference type="GO" id="GO:0005524">
    <property type="term" value="F:ATP binding"/>
    <property type="evidence" value="ECO:0007669"/>
    <property type="project" value="InterPro"/>
</dbReference>
<dbReference type="InterPro" id="IPR036163">
    <property type="entry name" value="HMA_dom_sf"/>
</dbReference>
<evidence type="ECO:0000313" key="10">
    <source>
        <dbReference type="Proteomes" id="UP001334084"/>
    </source>
</evidence>
<name>A0AAX4J925_9MICR</name>